<keyword evidence="1" id="KW-1133">Transmembrane helix</keyword>
<evidence type="ECO:0000256" key="1">
    <source>
        <dbReference type="SAM" id="Phobius"/>
    </source>
</evidence>
<accession>A0A979H2W2</accession>
<dbReference type="AlphaFoldDB" id="A0A979H2W2"/>
<feature type="transmembrane region" description="Helical" evidence="1">
    <location>
        <begin position="54"/>
        <end position="75"/>
    </location>
</feature>
<proteinExistence type="predicted"/>
<organism evidence="2 3">
    <name type="scientific">Escherichia coli (strain SE11)</name>
    <dbReference type="NCBI Taxonomy" id="409438"/>
    <lineage>
        <taxon>Bacteria</taxon>
        <taxon>Pseudomonadati</taxon>
        <taxon>Pseudomonadota</taxon>
        <taxon>Gammaproteobacteria</taxon>
        <taxon>Enterobacterales</taxon>
        <taxon>Enterobacteriaceae</taxon>
        <taxon>Escherichia</taxon>
    </lineage>
</organism>
<feature type="transmembrane region" description="Helical" evidence="1">
    <location>
        <begin position="87"/>
        <end position="108"/>
    </location>
</feature>
<gene>
    <name evidence="2" type="ordered locus">ECSE_P2-0069</name>
</gene>
<sequence>MSRKMTVKTILKWLDTLTAWGFVIGLACRAYDLFMVQSPARFRVFGQGEIMGDFTGVQFVMMPYITCVIISLASLGQLSGWPGERICWRMLIWMHTRLLAPTLFSYYSAYVLFDNAEELVNASLSLKMMNSSSVIVIVFFCYFFSAEKYYQYRNRNQQHEDITPD</sequence>
<dbReference type="Proteomes" id="UP000008199">
    <property type="component" value="Plasmid pSE11-2"/>
</dbReference>
<evidence type="ECO:0000313" key="3">
    <source>
        <dbReference type="Proteomes" id="UP000008199"/>
    </source>
</evidence>
<protein>
    <submittedName>
        <fullName evidence="2">Uncharacterized protein</fullName>
    </submittedName>
</protein>
<dbReference type="EMBL" id="AP009242">
    <property type="protein sequence ID" value="BAG80396.1"/>
    <property type="molecule type" value="Genomic_DNA"/>
</dbReference>
<dbReference type="KEGG" id="ecy:ECSE_P2-0069"/>
<reference evidence="2 3" key="1">
    <citation type="journal article" date="2008" name="DNA Res.">
        <title>Complete genome sequence and comparative analysis of the wild-type commensal Escherichia coli strain SE11 isolated from a healthy adult.</title>
        <authorList>
            <person name="Oshima K."/>
            <person name="Toh H."/>
            <person name="Ogura Y."/>
            <person name="Sasamoto H."/>
            <person name="Morita H."/>
            <person name="Park S.-H."/>
            <person name="Ooka T."/>
            <person name="Iyoda S."/>
            <person name="Taylor T.D."/>
            <person name="Hayashi T."/>
            <person name="Itoh K."/>
            <person name="Hattori M."/>
        </authorList>
    </citation>
    <scope>NUCLEOTIDE SEQUENCE [LARGE SCALE GENOMIC DNA]</scope>
    <source>
        <strain evidence="2 3">SE11</strain>
    </source>
</reference>
<geneLocation type="plasmid" evidence="2 3">
    <name>pSE11-2</name>
</geneLocation>
<dbReference type="PROSITE" id="PS51257">
    <property type="entry name" value="PROKAR_LIPOPROTEIN"/>
    <property type="match status" value="1"/>
</dbReference>
<evidence type="ECO:0000313" key="2">
    <source>
        <dbReference type="EMBL" id="BAG80396.1"/>
    </source>
</evidence>
<keyword evidence="2" id="KW-0614">Plasmid</keyword>
<keyword evidence="1" id="KW-0812">Transmembrane</keyword>
<feature type="transmembrane region" description="Helical" evidence="1">
    <location>
        <begin position="128"/>
        <end position="145"/>
    </location>
</feature>
<name>A0A979H2W2_ECOSE</name>
<keyword evidence="1" id="KW-0472">Membrane</keyword>